<proteinExistence type="predicted"/>
<name>A0A1G5HDI9_9BACT</name>
<dbReference type="EMBL" id="FMUX01000013">
    <property type="protein sequence ID" value="SCY61767.1"/>
    <property type="molecule type" value="Genomic_DNA"/>
</dbReference>
<evidence type="ECO:0000313" key="1">
    <source>
        <dbReference type="EMBL" id="SCY61767.1"/>
    </source>
</evidence>
<sequence>MISEGYKKMSAILKKQTVNKRLLFDFLTLQASRARPPFHFSGNTMKGIWDSLDFNRNNSGNSFLRAE</sequence>
<organism evidence="1 2">
    <name type="scientific">Desulfoluna spongiiphila</name>
    <dbReference type="NCBI Taxonomy" id="419481"/>
    <lineage>
        <taxon>Bacteria</taxon>
        <taxon>Pseudomonadati</taxon>
        <taxon>Thermodesulfobacteriota</taxon>
        <taxon>Desulfobacteria</taxon>
        <taxon>Desulfobacterales</taxon>
        <taxon>Desulfolunaceae</taxon>
        <taxon>Desulfoluna</taxon>
    </lineage>
</organism>
<accession>A0A1G5HDI9</accession>
<dbReference type="AlphaFoldDB" id="A0A1G5HDI9"/>
<protein>
    <submittedName>
        <fullName evidence="1">Uncharacterized protein</fullName>
    </submittedName>
</protein>
<evidence type="ECO:0000313" key="2">
    <source>
        <dbReference type="Proteomes" id="UP000198870"/>
    </source>
</evidence>
<gene>
    <name evidence="1" type="ORF">SAMN05216233_113115</name>
</gene>
<dbReference type="RefSeq" id="WP_092212326.1">
    <property type="nucleotide sequence ID" value="NZ_FMUX01000013.1"/>
</dbReference>
<keyword evidence="2" id="KW-1185">Reference proteome</keyword>
<reference evidence="1 2" key="1">
    <citation type="submission" date="2016-10" db="EMBL/GenBank/DDBJ databases">
        <authorList>
            <person name="de Groot N.N."/>
        </authorList>
    </citation>
    <scope>NUCLEOTIDE SEQUENCE [LARGE SCALE GENOMIC DNA]</scope>
    <source>
        <strain evidence="1 2">AA1</strain>
    </source>
</reference>
<dbReference type="Proteomes" id="UP000198870">
    <property type="component" value="Unassembled WGS sequence"/>
</dbReference>